<comment type="subunit">
    <text evidence="9">Type II secretion is composed of four main components: the outer membrane complex, the inner membrane complex, the cytoplasmic secretion ATPase and the periplasm-spanning pseudopilus.</text>
</comment>
<evidence type="ECO:0000256" key="7">
    <source>
        <dbReference type="ARBA" id="ARBA00022989"/>
    </source>
</evidence>
<dbReference type="NCBIfam" id="TIGR02532">
    <property type="entry name" value="IV_pilin_GFxxxE"/>
    <property type="match status" value="1"/>
</dbReference>
<evidence type="ECO:0000256" key="8">
    <source>
        <dbReference type="ARBA" id="ARBA00023136"/>
    </source>
</evidence>
<evidence type="ECO:0000256" key="3">
    <source>
        <dbReference type="ARBA" id="ARBA00022475"/>
    </source>
</evidence>
<dbReference type="GO" id="GO:0005886">
    <property type="term" value="C:plasma membrane"/>
    <property type="evidence" value="ECO:0007669"/>
    <property type="project" value="UniProtKB-SubCell"/>
</dbReference>
<evidence type="ECO:0000256" key="4">
    <source>
        <dbReference type="ARBA" id="ARBA00022481"/>
    </source>
</evidence>
<protein>
    <recommendedName>
        <fullName evidence="9">Type II secretion system protein I</fullName>
        <shortName evidence="9">T2SS minor pseudopilin I</shortName>
    </recommendedName>
</protein>
<dbReference type="Proteomes" id="UP000306585">
    <property type="component" value="Unassembled WGS sequence"/>
</dbReference>
<reference evidence="11 12" key="1">
    <citation type="journal article" date="2019" name="Appl. Environ. Microbiol.">
        <title>Environmental Evidence and Genomic Insight of Iron-oxidizing Bacteria Preference Towards More Corrosion Resistant Stainless Steel at Higher Salinities.</title>
        <authorList>
            <person name="Garrison C.E."/>
            <person name="Price K.A."/>
            <person name="Field E.K."/>
        </authorList>
    </citation>
    <scope>NUCLEOTIDE SEQUENCE [LARGE SCALE GENOMIC DNA]</scope>
    <source>
        <strain evidence="11 12">P3</strain>
    </source>
</reference>
<keyword evidence="4 9" id="KW-0488">Methylation</keyword>
<comment type="caution">
    <text evidence="11">The sequence shown here is derived from an EMBL/GenBank/DDBJ whole genome shotgun (WGS) entry which is preliminary data.</text>
</comment>
<keyword evidence="12" id="KW-1185">Reference proteome</keyword>
<dbReference type="PANTHER" id="PTHR38779">
    <property type="entry name" value="TYPE II SECRETION SYSTEM PROTEIN I-RELATED"/>
    <property type="match status" value="1"/>
</dbReference>
<dbReference type="RefSeq" id="WP_138239231.1">
    <property type="nucleotide sequence ID" value="NZ_VBRY01000006.1"/>
</dbReference>
<dbReference type="GO" id="GO:0015628">
    <property type="term" value="P:protein secretion by the type II secretion system"/>
    <property type="evidence" value="ECO:0007669"/>
    <property type="project" value="UniProtKB-UniRule"/>
</dbReference>
<keyword evidence="5 9" id="KW-0997">Cell inner membrane</keyword>
<comment type="PTM">
    <text evidence="9">Cleaved by prepilin peptidase.</text>
</comment>
<evidence type="ECO:0000313" key="11">
    <source>
        <dbReference type="EMBL" id="TLS67315.1"/>
    </source>
</evidence>
<evidence type="ECO:0000259" key="10">
    <source>
        <dbReference type="Pfam" id="PF02501"/>
    </source>
</evidence>
<evidence type="ECO:0000256" key="6">
    <source>
        <dbReference type="ARBA" id="ARBA00022692"/>
    </source>
</evidence>
<evidence type="ECO:0000313" key="12">
    <source>
        <dbReference type="Proteomes" id="UP000306585"/>
    </source>
</evidence>
<feature type="domain" description="Type II secretion system protein GspI C-terminal" evidence="10">
    <location>
        <begin position="43"/>
        <end position="116"/>
    </location>
</feature>
<dbReference type="SUPFAM" id="SSF54523">
    <property type="entry name" value="Pili subunits"/>
    <property type="match status" value="1"/>
</dbReference>
<accession>A0A5R9GQJ2</accession>
<dbReference type="PROSITE" id="PS00409">
    <property type="entry name" value="PROKAR_NTER_METHYL"/>
    <property type="match status" value="1"/>
</dbReference>
<dbReference type="InterPro" id="IPR010052">
    <property type="entry name" value="T2SS_protein-GspI"/>
</dbReference>
<proteinExistence type="inferred from homology"/>
<dbReference type="InterPro" id="IPR012902">
    <property type="entry name" value="N_methyl_site"/>
</dbReference>
<dbReference type="AlphaFoldDB" id="A0A5R9GQJ2"/>
<evidence type="ECO:0000256" key="1">
    <source>
        <dbReference type="ARBA" id="ARBA00004377"/>
    </source>
</evidence>
<dbReference type="Pfam" id="PF07963">
    <property type="entry name" value="N_methyl"/>
    <property type="match status" value="1"/>
</dbReference>
<dbReference type="Pfam" id="PF02501">
    <property type="entry name" value="T2SSI"/>
    <property type="match status" value="1"/>
</dbReference>
<dbReference type="EMBL" id="VBRY01000006">
    <property type="protein sequence ID" value="TLS67315.1"/>
    <property type="molecule type" value="Genomic_DNA"/>
</dbReference>
<feature type="transmembrane region" description="Helical" evidence="9">
    <location>
        <begin position="12"/>
        <end position="32"/>
    </location>
</feature>
<comment type="function">
    <text evidence="9">Component of the type II secretion system required for the energy-dependent secretion of extracellular factors such as proteases and toxins from the periplasm.</text>
</comment>
<dbReference type="GO" id="GO:0015627">
    <property type="term" value="C:type II protein secretion system complex"/>
    <property type="evidence" value="ECO:0007669"/>
    <property type="project" value="UniProtKB-UniRule"/>
</dbReference>
<keyword evidence="6 9" id="KW-0812">Transmembrane</keyword>
<dbReference type="InterPro" id="IPR003413">
    <property type="entry name" value="T2SS_GspI_C"/>
</dbReference>
<organism evidence="11 12">
    <name type="scientific">Mariprofundus erugo</name>
    <dbReference type="NCBI Taxonomy" id="2528639"/>
    <lineage>
        <taxon>Bacteria</taxon>
        <taxon>Pseudomonadati</taxon>
        <taxon>Pseudomonadota</taxon>
        <taxon>Candidatius Mariprofundia</taxon>
        <taxon>Mariprofundales</taxon>
        <taxon>Mariprofundaceae</taxon>
        <taxon>Mariprofundus</taxon>
    </lineage>
</organism>
<gene>
    <name evidence="11" type="primary">gspI</name>
    <name evidence="11" type="ORF">FEF65_07760</name>
</gene>
<evidence type="ECO:0000256" key="2">
    <source>
        <dbReference type="ARBA" id="ARBA00008358"/>
    </source>
</evidence>
<sequence length="122" mass="13034">MKRERGFTLIEAIVALGIAATALVILMGRLGASADIQRRLAFHALALDVASNELASQILAVSAGGMSQAGTEQSGSVEVDGVSLSWRSWTEKTMLDGFVRRNVAVSAPGEEETTLFLYQEIH</sequence>
<keyword evidence="3" id="KW-1003">Cell membrane</keyword>
<dbReference type="Gene3D" id="3.30.1300.30">
    <property type="entry name" value="GSPII I/J protein-like"/>
    <property type="match status" value="1"/>
</dbReference>
<dbReference type="PANTHER" id="PTHR38779:SF2">
    <property type="entry name" value="TYPE II SECRETION SYSTEM PROTEIN I-RELATED"/>
    <property type="match status" value="1"/>
</dbReference>
<dbReference type="InterPro" id="IPR045584">
    <property type="entry name" value="Pilin-like"/>
</dbReference>
<dbReference type="OrthoDB" id="6121517at2"/>
<comment type="similarity">
    <text evidence="2 9">Belongs to the GSP I family.</text>
</comment>
<keyword evidence="7 9" id="KW-1133">Transmembrane helix</keyword>
<evidence type="ECO:0000256" key="5">
    <source>
        <dbReference type="ARBA" id="ARBA00022519"/>
    </source>
</evidence>
<evidence type="ECO:0000256" key="9">
    <source>
        <dbReference type="RuleBase" id="RU368030"/>
    </source>
</evidence>
<keyword evidence="8 9" id="KW-0472">Membrane</keyword>
<name>A0A5R9GQJ2_9PROT</name>
<dbReference type="NCBIfam" id="TIGR01707">
    <property type="entry name" value="gspI"/>
    <property type="match status" value="1"/>
</dbReference>
<comment type="subcellular location">
    <subcellularLocation>
        <location evidence="1 9">Cell inner membrane</location>
        <topology evidence="1 9">Single-pass membrane protein</topology>
    </subcellularLocation>
</comment>